<dbReference type="Pfam" id="PF25778">
    <property type="entry name" value="DUF7948"/>
    <property type="match status" value="1"/>
</dbReference>
<dbReference type="EMBL" id="NMUQ01000002">
    <property type="protein sequence ID" value="OXM14412.1"/>
    <property type="molecule type" value="Genomic_DNA"/>
</dbReference>
<feature type="region of interest" description="Disordered" evidence="1">
    <location>
        <begin position="817"/>
        <end position="864"/>
    </location>
</feature>
<protein>
    <recommendedName>
        <fullName evidence="2">DUF7948 domain-containing protein</fullName>
    </recommendedName>
</protein>
<comment type="caution">
    <text evidence="3">The sequence shown here is derived from an EMBL/GenBank/DDBJ whole genome shotgun (WGS) entry which is preliminary data.</text>
</comment>
<feature type="domain" description="DUF7948" evidence="2">
    <location>
        <begin position="45"/>
        <end position="260"/>
    </location>
</feature>
<dbReference type="AlphaFoldDB" id="A0A229NWV4"/>
<dbReference type="Proteomes" id="UP000215145">
    <property type="component" value="Unassembled WGS sequence"/>
</dbReference>
<dbReference type="InterPro" id="IPR052918">
    <property type="entry name" value="Motility_Chemotaxis_Reg"/>
</dbReference>
<organism evidence="3 4">
    <name type="scientific">Paenibacillus herberti</name>
    <dbReference type="NCBI Taxonomy" id="1619309"/>
    <lineage>
        <taxon>Bacteria</taxon>
        <taxon>Bacillati</taxon>
        <taxon>Bacillota</taxon>
        <taxon>Bacilli</taxon>
        <taxon>Bacillales</taxon>
        <taxon>Paenibacillaceae</taxon>
        <taxon>Paenibacillus</taxon>
    </lineage>
</organism>
<dbReference type="PANTHER" id="PTHR35580">
    <property type="entry name" value="CELL SURFACE GLYCOPROTEIN (S-LAYER PROTEIN)-LIKE PROTEIN"/>
    <property type="match status" value="1"/>
</dbReference>
<dbReference type="Pfam" id="PF01391">
    <property type="entry name" value="Collagen"/>
    <property type="match status" value="1"/>
</dbReference>
<evidence type="ECO:0000259" key="2">
    <source>
        <dbReference type="Pfam" id="PF25778"/>
    </source>
</evidence>
<feature type="region of interest" description="Disordered" evidence="1">
    <location>
        <begin position="708"/>
        <end position="789"/>
    </location>
</feature>
<dbReference type="OrthoDB" id="9796428at2"/>
<name>A0A229NWV4_9BACL</name>
<reference evidence="3 4" key="1">
    <citation type="submission" date="2017-07" db="EMBL/GenBank/DDBJ databases">
        <title>Paenibacillus herberti R33 genome sequencing and assembly.</title>
        <authorList>
            <person name="Su W."/>
        </authorList>
    </citation>
    <scope>NUCLEOTIDE SEQUENCE [LARGE SCALE GENOMIC DNA]</scope>
    <source>
        <strain evidence="3 4">R33</strain>
    </source>
</reference>
<accession>A0A229NWV4</accession>
<gene>
    <name evidence="3" type="ORF">CGZ75_15825</name>
</gene>
<keyword evidence="4" id="KW-1185">Reference proteome</keyword>
<sequence length="986" mass="101727">MPGPAFSGSDTITDQVLLSGGAAMNASSMEPSARIRPVHPSQPVFEHNAGQSDPRVAYLLRDQDSTFYFTPAHADMIFGKPLQTSEPAYDAASLSRMQWEAWGLRMNFIGASPETRIEGCNLLDGIKNYFVGRDAYKWRTGIRTFEQIKYMGLYPGIDMLFYLNDSQLEFDFIVAPGADWRQIALEFEGTDWLRIDAEGNFHAGVNEQSICLRKPFIYQVDEQGKQVQIKGGYVVRSKRRIGFEPASTYDDSLPLIIDPVLTYSTYLGGSDVTTGLGIAVDASGSAYVTGLTFATDYPTLGPIQGTLAGGSDVVISKFSPAGNTLLYSTYLGGSDLDSGNAITVDAFNNAYVTGYTDSVDFPTTSGAFQTTPLPSTNAFVSKLDPTGGILLFSTYLGGNDVDIGNGIAVDITGVTYITGTTLSSNFPLVDPFQSSFFAVNTAFVTKLNAAGNALLYSTYLSGTIFTNGAAIAVDRYGQFYAAGSTNVNFPTVNPFQPSFGGGTSDAYVVKFATVGSVTSVIYSTYVGGTQADYGTGVATDMSGNAYVTGYTNSLNFPVLDPIQAANGGLNDAFVSKLGPSGTLIYSTYLGGSGNDQGNGISADNLGNVYVTGWSASINFPLANPFQNTLFGSASAFVAKLNSSPAFIYSTYLGGNNNNQGTAITSDSFGSAYVTGLTSSINFPLANPFQNNQPAPGLQSAFVSKFEDTTQVGPTGPSGPAGPAGPTGATGPTGGSSPGPNGPTGATGPTGTTGATGVTGPTGIGITGPQGATGVTAGSTGPTGAIGPSGPAGAIGAAGVTGLTGPAGMSGPVGPAGPAGAAGPAGSAGVPGSAGATGPVGPAGTAGPAGSKGAKGPEGPPGRNGKIIKIVETIKIVKPCKRKSGKTNSAAIALLRKLARMLRDDEELCYLLSDIARISGFIKRKAYKSAMKSFCQLTAHFKKLVKEGEIPSRKGKILLRLSDCLLNELMLLCSRPGPIRISADEKE</sequence>
<dbReference type="Pfam" id="PF06739">
    <property type="entry name" value="SBBP"/>
    <property type="match status" value="6"/>
</dbReference>
<proteinExistence type="predicted"/>
<feature type="compositionally biased region" description="Low complexity" evidence="1">
    <location>
        <begin position="768"/>
        <end position="789"/>
    </location>
</feature>
<evidence type="ECO:0000256" key="1">
    <source>
        <dbReference type="SAM" id="MobiDB-lite"/>
    </source>
</evidence>
<dbReference type="InterPro" id="IPR008160">
    <property type="entry name" value="Collagen"/>
</dbReference>
<dbReference type="PANTHER" id="PTHR35580:SF1">
    <property type="entry name" value="PHYTASE-LIKE DOMAIN-CONTAINING PROTEIN"/>
    <property type="match status" value="1"/>
</dbReference>
<evidence type="ECO:0000313" key="3">
    <source>
        <dbReference type="EMBL" id="OXM14412.1"/>
    </source>
</evidence>
<dbReference type="InterPro" id="IPR010620">
    <property type="entry name" value="SBBP_repeat"/>
</dbReference>
<evidence type="ECO:0000313" key="4">
    <source>
        <dbReference type="Proteomes" id="UP000215145"/>
    </source>
</evidence>
<dbReference type="InterPro" id="IPR057708">
    <property type="entry name" value="DUF7948"/>
</dbReference>
<feature type="compositionally biased region" description="Low complexity" evidence="1">
    <location>
        <begin position="742"/>
        <end position="758"/>
    </location>
</feature>
<feature type="compositionally biased region" description="Low complexity" evidence="1">
    <location>
        <begin position="817"/>
        <end position="853"/>
    </location>
</feature>